<sequence>MKSSTIWNAENPDLILALVLRGLGWAELPMLSIHHHIADGTLLRLACSFQQSDELEGIDVVWTEQRALGREGQWRRDQLLNVSQDG</sequence>
<dbReference type="Proteomes" id="UP000530268">
    <property type="component" value="Unassembled WGS sequence"/>
</dbReference>
<evidence type="ECO:0000313" key="1">
    <source>
        <dbReference type="EMBL" id="MBB3994236.1"/>
    </source>
</evidence>
<keyword evidence="2" id="KW-1185">Reference proteome</keyword>
<organism evidence="1 2">
    <name type="scientific">Sulfitobacter undariae</name>
    <dbReference type="NCBI Taxonomy" id="1563671"/>
    <lineage>
        <taxon>Bacteria</taxon>
        <taxon>Pseudomonadati</taxon>
        <taxon>Pseudomonadota</taxon>
        <taxon>Alphaproteobacteria</taxon>
        <taxon>Rhodobacterales</taxon>
        <taxon>Roseobacteraceae</taxon>
        <taxon>Sulfitobacter</taxon>
    </lineage>
</organism>
<gene>
    <name evidence="1" type="ORF">GGR95_001881</name>
</gene>
<reference evidence="1 2" key="1">
    <citation type="submission" date="2020-08" db="EMBL/GenBank/DDBJ databases">
        <title>Genomic Encyclopedia of Type Strains, Phase IV (KMG-IV): sequencing the most valuable type-strain genomes for metagenomic binning, comparative biology and taxonomic classification.</title>
        <authorList>
            <person name="Goeker M."/>
        </authorList>
    </citation>
    <scope>NUCLEOTIDE SEQUENCE [LARGE SCALE GENOMIC DNA]</scope>
    <source>
        <strain evidence="1 2">DSM 102234</strain>
    </source>
</reference>
<comment type="caution">
    <text evidence="1">The sequence shown here is derived from an EMBL/GenBank/DDBJ whole genome shotgun (WGS) entry which is preliminary data.</text>
</comment>
<dbReference type="AlphaFoldDB" id="A0A7W6E3T4"/>
<accession>A0A7W6E3T4</accession>
<dbReference type="Gene3D" id="3.40.190.290">
    <property type="match status" value="1"/>
</dbReference>
<dbReference type="EMBL" id="JACIEI010000005">
    <property type="protein sequence ID" value="MBB3994236.1"/>
    <property type="molecule type" value="Genomic_DNA"/>
</dbReference>
<dbReference type="SUPFAM" id="SSF53850">
    <property type="entry name" value="Periplasmic binding protein-like II"/>
    <property type="match status" value="1"/>
</dbReference>
<proteinExistence type="predicted"/>
<protein>
    <submittedName>
        <fullName evidence="1">DNA-binding transcriptional LysR family regulator</fullName>
    </submittedName>
</protein>
<name>A0A7W6E3T4_9RHOB</name>
<keyword evidence="1" id="KW-0238">DNA-binding</keyword>
<dbReference type="GO" id="GO:0003677">
    <property type="term" value="F:DNA binding"/>
    <property type="evidence" value="ECO:0007669"/>
    <property type="project" value="UniProtKB-KW"/>
</dbReference>
<evidence type="ECO:0000313" key="2">
    <source>
        <dbReference type="Proteomes" id="UP000530268"/>
    </source>
</evidence>